<accession>A0A0Z8DXH5</accession>
<dbReference type="EMBL" id="FIFW01000008">
    <property type="protein sequence ID" value="CYU51461.1"/>
    <property type="molecule type" value="Genomic_DNA"/>
</dbReference>
<organism evidence="1 2">
    <name type="scientific">Streptococcus suis</name>
    <dbReference type="NCBI Taxonomy" id="1307"/>
    <lineage>
        <taxon>Bacteria</taxon>
        <taxon>Bacillati</taxon>
        <taxon>Bacillota</taxon>
        <taxon>Bacilli</taxon>
        <taxon>Lactobacillales</taxon>
        <taxon>Streptococcaceae</taxon>
        <taxon>Streptococcus</taxon>
    </lineage>
</organism>
<reference evidence="1 2" key="1">
    <citation type="submission" date="2016-02" db="EMBL/GenBank/DDBJ databases">
        <authorList>
            <consortium name="Pathogen Informatics"/>
        </authorList>
    </citation>
    <scope>NUCLEOTIDE SEQUENCE [LARGE SCALE GENOMIC DNA]</scope>
    <source>
        <strain evidence="1 2">LSS23</strain>
    </source>
</reference>
<dbReference type="AlphaFoldDB" id="A0A0Z8DXH5"/>
<protein>
    <recommendedName>
        <fullName evidence="3">Restriction endonuclease</fullName>
    </recommendedName>
</protein>
<dbReference type="RefSeq" id="WP_044688792.1">
    <property type="nucleotide sequence ID" value="NZ_CEEW01000076.1"/>
</dbReference>
<evidence type="ECO:0000313" key="2">
    <source>
        <dbReference type="Proteomes" id="UP000073434"/>
    </source>
</evidence>
<evidence type="ECO:0000313" key="1">
    <source>
        <dbReference type="EMBL" id="CYU51461.1"/>
    </source>
</evidence>
<proteinExistence type="predicted"/>
<evidence type="ECO:0008006" key="3">
    <source>
        <dbReference type="Google" id="ProtNLM"/>
    </source>
</evidence>
<name>A0A0Z8DXH5_STRSU</name>
<dbReference type="Proteomes" id="UP000073434">
    <property type="component" value="Unassembled WGS sequence"/>
</dbReference>
<sequence length="231" mass="27185">MFKNLKKYLLSELPKKIKLNHLTSYENFGKEIETHISDIIEEYLDCKKIKFDAYRAPDKNHFPDLTLTIKGTEYAVEYKCGLYNNSGNISNEPANDLGTLNSYTKKIKKFKENIFCIFIKYSINSNSIITLDDIYIDRIYKFVGKKIVKSQILAKYREKDGNLRPKNWKDFDSSTSYFVSLEEFKKALYITNKYRALQISLKNLEKLSTKELLDCKKTVNFLLAKNKKHYK</sequence>
<gene>
    <name evidence="1" type="ORF">ERS132385_01054</name>
</gene>